<dbReference type="STRING" id="1044.EH31_06030"/>
<protein>
    <recommendedName>
        <fullName evidence="6">Glycosyl transferase family 1</fullName>
    </recommendedName>
</protein>
<dbReference type="EMBL" id="JMIW01000001">
    <property type="protein sequence ID" value="KEO92223.1"/>
    <property type="molecule type" value="Genomic_DNA"/>
</dbReference>
<evidence type="ECO:0000313" key="4">
    <source>
        <dbReference type="EMBL" id="KEO92223.1"/>
    </source>
</evidence>
<dbReference type="CDD" id="cd03809">
    <property type="entry name" value="GT4_MtfB-like"/>
    <property type="match status" value="1"/>
</dbReference>
<accession>A0A074MK37</accession>
<keyword evidence="5" id="KW-1185">Reference proteome</keyword>
<dbReference type="Proteomes" id="UP000027647">
    <property type="component" value="Unassembled WGS sequence"/>
</dbReference>
<dbReference type="OrthoDB" id="9802525at2"/>
<gene>
    <name evidence="4" type="ORF">EH31_06030</name>
</gene>
<reference evidence="4 5" key="1">
    <citation type="submission" date="2014-04" db="EMBL/GenBank/DDBJ databases">
        <title>A comprehensive comparison of genomes of Erythrobacter spp. strains.</title>
        <authorList>
            <person name="Zheng Q."/>
        </authorList>
    </citation>
    <scope>NUCLEOTIDE SEQUENCE [LARGE SCALE GENOMIC DNA]</scope>
    <source>
        <strain evidence="4 5">DSM 6997</strain>
    </source>
</reference>
<evidence type="ECO:0008006" key="6">
    <source>
        <dbReference type="Google" id="ProtNLM"/>
    </source>
</evidence>
<proteinExistence type="predicted"/>
<evidence type="ECO:0000259" key="3">
    <source>
        <dbReference type="Pfam" id="PF13439"/>
    </source>
</evidence>
<dbReference type="Pfam" id="PF00534">
    <property type="entry name" value="Glycos_transf_1"/>
    <property type="match status" value="1"/>
</dbReference>
<dbReference type="PANTHER" id="PTHR46401">
    <property type="entry name" value="GLYCOSYLTRANSFERASE WBBK-RELATED"/>
    <property type="match status" value="1"/>
</dbReference>
<dbReference type="eggNOG" id="COG0438">
    <property type="taxonomic scope" value="Bacteria"/>
</dbReference>
<dbReference type="GO" id="GO:0016757">
    <property type="term" value="F:glycosyltransferase activity"/>
    <property type="evidence" value="ECO:0007669"/>
    <property type="project" value="InterPro"/>
</dbReference>
<dbReference type="Pfam" id="PF13439">
    <property type="entry name" value="Glyco_transf_4"/>
    <property type="match status" value="1"/>
</dbReference>
<organism evidence="4 5">
    <name type="scientific">Erythrobacter longus</name>
    <dbReference type="NCBI Taxonomy" id="1044"/>
    <lineage>
        <taxon>Bacteria</taxon>
        <taxon>Pseudomonadati</taxon>
        <taxon>Pseudomonadota</taxon>
        <taxon>Alphaproteobacteria</taxon>
        <taxon>Sphingomonadales</taxon>
        <taxon>Erythrobacteraceae</taxon>
        <taxon>Erythrobacter/Porphyrobacter group</taxon>
        <taxon>Erythrobacter</taxon>
    </lineage>
</organism>
<comment type="caution">
    <text evidence="4">The sequence shown here is derived from an EMBL/GenBank/DDBJ whole genome shotgun (WGS) entry which is preliminary data.</text>
</comment>
<evidence type="ECO:0000259" key="2">
    <source>
        <dbReference type="Pfam" id="PF00534"/>
    </source>
</evidence>
<feature type="domain" description="Glycosyltransferase subfamily 4-like N-terminal" evidence="3">
    <location>
        <begin position="57"/>
        <end position="176"/>
    </location>
</feature>
<keyword evidence="1" id="KW-0808">Transferase</keyword>
<feature type="domain" description="Glycosyl transferase family 1" evidence="2">
    <location>
        <begin position="184"/>
        <end position="348"/>
    </location>
</feature>
<dbReference type="InterPro" id="IPR001296">
    <property type="entry name" value="Glyco_trans_1"/>
</dbReference>
<evidence type="ECO:0000256" key="1">
    <source>
        <dbReference type="ARBA" id="ARBA00022679"/>
    </source>
</evidence>
<sequence length="373" mass="40146">MTVVCIDCRYIGNKPSGIGEVTGALVRHLPVLAPDWRFLFLKNPQRQKPLATAPNVAEIVVKSPANSPATMWWLPQVVDLSGVDLFHAPFNILPAGLKMKTVTTIHDIMWLKHPKWCNPSPYGLIERHFYAHGINRALGRSDAIATVSKATAREITHLRPDAADKVTVTLSGVSPDFHPVEVREDTLASVGIKPGHKFILTAGQFAPYKNHAGAIKAFARAFAARDDIDLVMVQRRNSGAGELASLARSLGIEARVHFTGPVSFPTLLELYSGAMALLHPSLCEGFGNPLAEAMACGCPVVTSDVSAMPEVTNGAALLANPHDTDAIAAALTRIASDDKLAAELSQKGLARASELSWESFAEANLDIYRRVLA</sequence>
<dbReference type="AlphaFoldDB" id="A0A074MK37"/>
<dbReference type="InterPro" id="IPR028098">
    <property type="entry name" value="Glyco_trans_4-like_N"/>
</dbReference>
<dbReference type="Gene3D" id="3.40.50.2000">
    <property type="entry name" value="Glycogen Phosphorylase B"/>
    <property type="match status" value="2"/>
</dbReference>
<name>A0A074MK37_ERYLO</name>
<dbReference type="SUPFAM" id="SSF53756">
    <property type="entry name" value="UDP-Glycosyltransferase/glycogen phosphorylase"/>
    <property type="match status" value="1"/>
</dbReference>
<evidence type="ECO:0000313" key="5">
    <source>
        <dbReference type="Proteomes" id="UP000027647"/>
    </source>
</evidence>
<dbReference type="PANTHER" id="PTHR46401:SF2">
    <property type="entry name" value="GLYCOSYLTRANSFERASE WBBK-RELATED"/>
    <property type="match status" value="1"/>
</dbReference>